<sequence length="283" mass="30901">MTQPSRSRDEILASRSRDEILAELDTSTPHSARVWNYWLGGKDNFAVDRQVGEQVMQMLPSIVEQARADRAFLGRAVSHLAGERGVRQFLDIGTGLPTADNTHEVAQRVAPSSRITYVDNDPLVLVHARALLTSAPEGVTDYVQADLEDPETILREAARTLDFGRPIALILMGVLHHVADTAEACAVVDRLKGALAPGSYLVINHATNAVYGEASDEGVRHWNQFGKPKITLRSPDEIARFFAGWTILEPGVVSCARWRPGTIDETSAEVDEFGGVAVLGDPR</sequence>
<protein>
    <submittedName>
        <fullName evidence="1">SAM-dependent methyltransferase</fullName>
        <ecNumber evidence="1">2.1.1.-</ecNumber>
    </submittedName>
</protein>
<keyword evidence="2" id="KW-1185">Reference proteome</keyword>
<dbReference type="InterPro" id="IPR006764">
    <property type="entry name" value="SAM_dep_MeTrfase_SAV2177_type"/>
</dbReference>
<accession>A0ABW2HZ36</accession>
<dbReference type="EMBL" id="JBHTBJ010000033">
    <property type="protein sequence ID" value="MFC7278454.1"/>
    <property type="molecule type" value="Genomic_DNA"/>
</dbReference>
<dbReference type="RefSeq" id="WP_378975314.1">
    <property type="nucleotide sequence ID" value="NZ_JBHTBJ010000033.1"/>
</dbReference>
<gene>
    <name evidence="1" type="ORF">ACFQS1_31115</name>
</gene>
<proteinExistence type="predicted"/>
<evidence type="ECO:0000313" key="2">
    <source>
        <dbReference type="Proteomes" id="UP001596548"/>
    </source>
</evidence>
<dbReference type="GO" id="GO:0008168">
    <property type="term" value="F:methyltransferase activity"/>
    <property type="evidence" value="ECO:0007669"/>
    <property type="project" value="UniProtKB-KW"/>
</dbReference>
<dbReference type="PIRSF" id="PIRSF017393">
    <property type="entry name" value="MTase_SAV2177"/>
    <property type="match status" value="1"/>
</dbReference>
<reference evidence="2" key="1">
    <citation type="journal article" date="2019" name="Int. J. Syst. Evol. Microbiol.">
        <title>The Global Catalogue of Microorganisms (GCM) 10K type strain sequencing project: providing services to taxonomists for standard genome sequencing and annotation.</title>
        <authorList>
            <consortium name="The Broad Institute Genomics Platform"/>
            <consortium name="The Broad Institute Genome Sequencing Center for Infectious Disease"/>
            <person name="Wu L."/>
            <person name="Ma J."/>
        </authorList>
    </citation>
    <scope>NUCLEOTIDE SEQUENCE [LARGE SCALE GENOMIC DNA]</scope>
    <source>
        <strain evidence="2">XZYJT-10</strain>
    </source>
</reference>
<dbReference type="GO" id="GO:0032259">
    <property type="term" value="P:methylation"/>
    <property type="evidence" value="ECO:0007669"/>
    <property type="project" value="UniProtKB-KW"/>
</dbReference>
<name>A0ABW2HZ36_9ACTN</name>
<keyword evidence="1" id="KW-0808">Transferase</keyword>
<dbReference type="Pfam" id="PF04672">
    <property type="entry name" value="Methyltransf_19"/>
    <property type="match status" value="1"/>
</dbReference>
<dbReference type="EC" id="2.1.1.-" evidence="1"/>
<dbReference type="SUPFAM" id="SSF53335">
    <property type="entry name" value="S-adenosyl-L-methionine-dependent methyltransferases"/>
    <property type="match status" value="1"/>
</dbReference>
<keyword evidence="1" id="KW-0489">Methyltransferase</keyword>
<dbReference type="InterPro" id="IPR029063">
    <property type="entry name" value="SAM-dependent_MTases_sf"/>
</dbReference>
<dbReference type="Proteomes" id="UP001596548">
    <property type="component" value="Unassembled WGS sequence"/>
</dbReference>
<evidence type="ECO:0000313" key="1">
    <source>
        <dbReference type="EMBL" id="MFC7278454.1"/>
    </source>
</evidence>
<organism evidence="1 2">
    <name type="scientific">Paractinoplanes rhizophilus</name>
    <dbReference type="NCBI Taxonomy" id="1416877"/>
    <lineage>
        <taxon>Bacteria</taxon>
        <taxon>Bacillati</taxon>
        <taxon>Actinomycetota</taxon>
        <taxon>Actinomycetes</taxon>
        <taxon>Micromonosporales</taxon>
        <taxon>Micromonosporaceae</taxon>
        <taxon>Paractinoplanes</taxon>
    </lineage>
</organism>
<dbReference type="CDD" id="cd02440">
    <property type="entry name" value="AdoMet_MTases"/>
    <property type="match status" value="1"/>
</dbReference>
<dbReference type="Gene3D" id="3.40.50.150">
    <property type="entry name" value="Vaccinia Virus protein VP39"/>
    <property type="match status" value="1"/>
</dbReference>
<comment type="caution">
    <text evidence="1">The sequence shown here is derived from an EMBL/GenBank/DDBJ whole genome shotgun (WGS) entry which is preliminary data.</text>
</comment>